<comment type="subcellular location">
    <subcellularLocation>
        <location evidence="1">Cell membrane</location>
        <topology evidence="1">Multi-pass membrane protein</topology>
    </subcellularLocation>
</comment>
<evidence type="ECO:0000256" key="5">
    <source>
        <dbReference type="ARBA" id="ARBA00022989"/>
    </source>
</evidence>
<dbReference type="KEGG" id="sio:DW64_01165"/>
<reference evidence="9 11" key="1">
    <citation type="journal article" date="2014" name="Genome Announc.">
        <title>Complete Genome Sequence of a Virulent Strain, Streptococcus iniae ISET0901, Isolated from Diseased Tilapia.</title>
        <authorList>
            <person name="Pridgeon J.W."/>
            <person name="Zhang D."/>
            <person name="Zhang L."/>
        </authorList>
    </citation>
    <scope>NUCLEOTIDE SEQUENCE [LARGE SCALE GENOMIC DNA]</scope>
    <source>
        <strain evidence="9 11">ISET0901</strain>
    </source>
</reference>
<dbReference type="EMBL" id="QLQD01000013">
    <property type="protein sequence ID" value="RLU59080.1"/>
    <property type="molecule type" value="Genomic_DNA"/>
</dbReference>
<feature type="transmembrane region" description="Helical" evidence="7">
    <location>
        <begin position="306"/>
        <end position="326"/>
    </location>
</feature>
<feature type="transmembrane region" description="Helical" evidence="7">
    <location>
        <begin position="248"/>
        <end position="269"/>
    </location>
</feature>
<evidence type="ECO:0000256" key="1">
    <source>
        <dbReference type="ARBA" id="ARBA00004651"/>
    </source>
</evidence>
<dbReference type="STRING" id="1346.BMF34_01355"/>
<evidence type="ECO:0000256" key="7">
    <source>
        <dbReference type="SAM" id="Phobius"/>
    </source>
</evidence>
<dbReference type="GeneID" id="35765562"/>
<evidence type="ECO:0000256" key="3">
    <source>
        <dbReference type="ARBA" id="ARBA00022475"/>
    </source>
</evidence>
<feature type="transmembrane region" description="Helical" evidence="7">
    <location>
        <begin position="221"/>
        <end position="242"/>
    </location>
</feature>
<dbReference type="RefSeq" id="WP_003099028.1">
    <property type="nucleotide sequence ID" value="NZ_CP010783.1"/>
</dbReference>
<feature type="transmembrane region" description="Helical" evidence="7">
    <location>
        <begin position="103"/>
        <end position="122"/>
    </location>
</feature>
<dbReference type="GO" id="GO:0005886">
    <property type="term" value="C:plasma membrane"/>
    <property type="evidence" value="ECO:0007669"/>
    <property type="project" value="UniProtKB-SubCell"/>
</dbReference>
<evidence type="ECO:0000256" key="4">
    <source>
        <dbReference type="ARBA" id="ARBA00022692"/>
    </source>
</evidence>
<dbReference type="AlphaFoldDB" id="A0A1J0MX35"/>
<name>A0A1J0MX35_STRIN</name>
<dbReference type="InterPro" id="IPR037185">
    <property type="entry name" value="EmrE-like"/>
</dbReference>
<evidence type="ECO:0000256" key="2">
    <source>
        <dbReference type="ARBA" id="ARBA00007362"/>
    </source>
</evidence>
<evidence type="ECO:0000313" key="9">
    <source>
        <dbReference type="EMBL" id="AHY15121.1"/>
    </source>
</evidence>
<dbReference type="PANTHER" id="PTHR32322:SF18">
    <property type="entry name" value="S-ADENOSYLMETHIONINE_S-ADENOSYLHOMOCYSTEINE TRANSPORTER"/>
    <property type="match status" value="1"/>
</dbReference>
<feature type="transmembrane region" description="Helical" evidence="7">
    <location>
        <begin position="28"/>
        <end position="51"/>
    </location>
</feature>
<dbReference type="SUPFAM" id="SSF103481">
    <property type="entry name" value="Multidrug resistance efflux transporter EmrE"/>
    <property type="match status" value="2"/>
</dbReference>
<dbReference type="Proteomes" id="UP000269148">
    <property type="component" value="Unassembled WGS sequence"/>
</dbReference>
<gene>
    <name evidence="10" type="ORF">DIY07_01105</name>
    <name evidence="9" type="ORF">DQ08_01170</name>
</gene>
<keyword evidence="4 7" id="KW-0812">Transmembrane</keyword>
<evidence type="ECO:0000259" key="8">
    <source>
        <dbReference type="Pfam" id="PF00892"/>
    </source>
</evidence>
<evidence type="ECO:0000313" key="11">
    <source>
        <dbReference type="Proteomes" id="UP000025245"/>
    </source>
</evidence>
<dbReference type="KEGG" id="siq:DQ08_01170"/>
<comment type="similarity">
    <text evidence="2">Belongs to the EamA transporter family.</text>
</comment>
<feature type="domain" description="EamA" evidence="8">
    <location>
        <begin position="184"/>
        <end position="322"/>
    </location>
</feature>
<protein>
    <submittedName>
        <fullName evidence="10">DMT family transporter</fullName>
    </submittedName>
    <submittedName>
        <fullName evidence="9">Membrane protein</fullName>
    </submittedName>
</protein>
<accession>A0A1J0MX35</accession>
<feature type="transmembrane region" description="Helical" evidence="7">
    <location>
        <begin position="281"/>
        <end position="300"/>
    </location>
</feature>
<dbReference type="eggNOG" id="COG0697">
    <property type="taxonomic scope" value="Bacteria"/>
</dbReference>
<sequence>MESKKHTHIASAQSQMDKVTNQFRVKGMFHGIMSGFTYGIYSVLLMVASGYSPLATAAGILAAPYVTSGLNDLLSGLILTLYNLKQGKLKEIPRTLKTRPGQLLIIGFLLGGPIASGAYLIGLYFAGAYAIPISATNALFGALFSAIFLKTKINFRVGSGMFICVTGAIIINWVKPEGAPNFTLGIICALIAAICWGAEGVFSAFGGAMLDQEVAVNIRQLISGCVSLILIVPSIGAVGLLIKTISVGVPVFWLALAGIAAGMSFIFWYKANSTIGTAIGMSLNITYAFWGVLFSIIFLHQAITPTIVLGSIIIIVGAILVTMNPLDFFKKPETIEEQLSLDNE</sequence>
<dbReference type="InterPro" id="IPR000620">
    <property type="entry name" value="EamA_dom"/>
</dbReference>
<feature type="transmembrane region" description="Helical" evidence="7">
    <location>
        <begin position="128"/>
        <end position="148"/>
    </location>
</feature>
<dbReference type="InterPro" id="IPR050638">
    <property type="entry name" value="AA-Vitamin_Transporters"/>
</dbReference>
<evidence type="ECO:0000313" key="10">
    <source>
        <dbReference type="EMBL" id="RLU59080.1"/>
    </source>
</evidence>
<dbReference type="Pfam" id="PF00892">
    <property type="entry name" value="EamA"/>
    <property type="match status" value="1"/>
</dbReference>
<evidence type="ECO:0000313" key="12">
    <source>
        <dbReference type="Proteomes" id="UP000269148"/>
    </source>
</evidence>
<keyword evidence="5 7" id="KW-1133">Transmembrane helix</keyword>
<feature type="transmembrane region" description="Helical" evidence="7">
    <location>
        <begin position="155"/>
        <end position="174"/>
    </location>
</feature>
<evidence type="ECO:0000256" key="6">
    <source>
        <dbReference type="ARBA" id="ARBA00023136"/>
    </source>
</evidence>
<keyword evidence="3" id="KW-1003">Cell membrane</keyword>
<feature type="transmembrane region" description="Helical" evidence="7">
    <location>
        <begin position="180"/>
        <end position="209"/>
    </location>
</feature>
<dbReference type="Proteomes" id="UP000025245">
    <property type="component" value="Chromosome"/>
</dbReference>
<reference evidence="10 12" key="2">
    <citation type="submission" date="2018-06" db="EMBL/GenBank/DDBJ databases">
        <title>Mutators as drivers of adaptation in pathogenic bacteria and a risk factor for host jumps and vaccine escape.</title>
        <authorList>
            <person name="Barnes A.C."/>
            <person name="Silayeva O."/>
        </authorList>
    </citation>
    <scope>NUCLEOTIDE SEQUENCE [LARGE SCALE GENOMIC DNA]</scope>
    <source>
        <strain evidence="10 12">QMA0445</strain>
    </source>
</reference>
<dbReference type="PANTHER" id="PTHR32322">
    <property type="entry name" value="INNER MEMBRANE TRANSPORTER"/>
    <property type="match status" value="1"/>
</dbReference>
<proteinExistence type="inferred from homology"/>
<dbReference type="KEGG" id="siz:SI82_01425"/>
<organism evidence="10 12">
    <name type="scientific">Streptococcus iniae</name>
    <name type="common">Streptococcus shiloi</name>
    <dbReference type="NCBI Taxonomy" id="1346"/>
    <lineage>
        <taxon>Bacteria</taxon>
        <taxon>Bacillati</taxon>
        <taxon>Bacillota</taxon>
        <taxon>Bacilli</taxon>
        <taxon>Lactobacillales</taxon>
        <taxon>Streptococcaceae</taxon>
        <taxon>Streptococcus</taxon>
    </lineage>
</organism>
<feature type="transmembrane region" description="Helical" evidence="7">
    <location>
        <begin position="57"/>
        <end position="82"/>
    </location>
</feature>
<keyword evidence="11" id="KW-1185">Reference proteome</keyword>
<dbReference type="OrthoDB" id="5604143at2"/>
<keyword evidence="6 7" id="KW-0472">Membrane</keyword>
<dbReference type="EMBL" id="CP007586">
    <property type="protein sequence ID" value="AHY15121.1"/>
    <property type="molecule type" value="Genomic_DNA"/>
</dbReference>